<accession>A0A2Z6MVQ2</accession>
<organism evidence="4 5">
    <name type="scientific">Trifolium subterraneum</name>
    <name type="common">Subterranean clover</name>
    <dbReference type="NCBI Taxonomy" id="3900"/>
    <lineage>
        <taxon>Eukaryota</taxon>
        <taxon>Viridiplantae</taxon>
        <taxon>Streptophyta</taxon>
        <taxon>Embryophyta</taxon>
        <taxon>Tracheophyta</taxon>
        <taxon>Spermatophyta</taxon>
        <taxon>Magnoliopsida</taxon>
        <taxon>eudicotyledons</taxon>
        <taxon>Gunneridae</taxon>
        <taxon>Pentapetalae</taxon>
        <taxon>rosids</taxon>
        <taxon>fabids</taxon>
        <taxon>Fabales</taxon>
        <taxon>Fabaceae</taxon>
        <taxon>Papilionoideae</taxon>
        <taxon>50 kb inversion clade</taxon>
        <taxon>NPAAA clade</taxon>
        <taxon>Hologalegina</taxon>
        <taxon>IRL clade</taxon>
        <taxon>Trifolieae</taxon>
        <taxon>Trifolium</taxon>
    </lineage>
</organism>
<feature type="region of interest" description="Disordered" evidence="1">
    <location>
        <begin position="291"/>
        <end position="320"/>
    </location>
</feature>
<dbReference type="SUPFAM" id="SSF56672">
    <property type="entry name" value="DNA/RNA polymerases"/>
    <property type="match status" value="1"/>
</dbReference>
<dbReference type="InterPro" id="IPR043502">
    <property type="entry name" value="DNA/RNA_pol_sf"/>
</dbReference>
<dbReference type="Pfam" id="PF14244">
    <property type="entry name" value="Retrotran_gag_3"/>
    <property type="match status" value="1"/>
</dbReference>
<dbReference type="OrthoDB" id="414945at2759"/>
<keyword evidence="5" id="KW-1185">Reference proteome</keyword>
<dbReference type="CDD" id="cd09272">
    <property type="entry name" value="RNase_HI_RT_Ty1"/>
    <property type="match status" value="1"/>
</dbReference>
<dbReference type="InterPro" id="IPR029472">
    <property type="entry name" value="Copia-like_N"/>
</dbReference>
<evidence type="ECO:0000259" key="3">
    <source>
        <dbReference type="Pfam" id="PF14244"/>
    </source>
</evidence>
<sequence length="837" mass="93838">MEVFMVAVFINNANKGYQNDTLNPYFMHPNENPALVHVTPLLHGPNYHSWSRSMTVAIRSKNKLHFINGSLPRPLDDDLDIWKDLKARFYQGDIFRISDLQDEICNLKRGDSTISSYYTKLTQLWQESDNFRPIPSSECVVTCQAITKIRSYRDGDQVIRFLKGLNDQYSHVKSQIMLMDPLPPISKVYSLLIQQERQTVIPLDESKLLAMSNNQHSTMNNNQNYARDNQSYARGSSSHRGRGSASRGGGRSSYGRGKNSKVCTYCGMTNHVIDDCFKKYGYPPHWKQNGNDNGNAVVNNVSNGNDEDAQSEAPGYQQNEQTPGSLMLTPEQHQSLLALLQGSSSMPSHSVNHITSNPHSNTSIVCTIPSNTKLESFILDIGAIDHDSISKMMIGTAELRHEFPVVKMTTIRVLLAIAASQHWPLYQLDVNTAFLHGDLNEEVYMKPPPGLDLPHSNLVCKLQKLLYELKQASRQWNTKLTETLLASGYIQSKSDYSLFTKHSTSGFTVILVYVDDLVLGGTDEHEVVVVKTLLHNKFSINDLGVLKYFLGFEVARTKQGISLCQRKYTFGLLSDAGLLGTKLCSTPMQPHQQLHKTSGTILSDSAYRRLVGRLLYLTHSRPEISYAVSKLSQFLSAPTNEHMLAGLHVLKYLKTNPGKGLYFRSDSSLQVKGFCDSDWASCPDTRRSTTGYCFFLGTSLISWKSKKQNLVSRALAQATCDAQWLLYVLKDLQVNHDFPIVLYCDIQSALHIAANPVFHERTKHIEIDCHAVRDKVQQGVLHLLPVSSKDQLSDILTKSLHLGPFTSLESKLGLMDIHSSLRGGVNYSDNNKDKAVT</sequence>
<dbReference type="Proteomes" id="UP000242715">
    <property type="component" value="Unassembled WGS sequence"/>
</dbReference>
<dbReference type="AlphaFoldDB" id="A0A2Z6MVQ2"/>
<evidence type="ECO:0000313" key="4">
    <source>
        <dbReference type="EMBL" id="GAU23069.1"/>
    </source>
</evidence>
<feature type="domain" description="Reverse transcriptase Ty1/copia-type" evidence="2">
    <location>
        <begin position="404"/>
        <end position="589"/>
    </location>
</feature>
<feature type="compositionally biased region" description="Low complexity" evidence="1">
    <location>
        <begin position="291"/>
        <end position="304"/>
    </location>
</feature>
<protein>
    <recommendedName>
        <fullName evidence="6">Reverse transcriptase Ty1/copia-type domain-containing protein</fullName>
    </recommendedName>
</protein>
<dbReference type="PANTHER" id="PTHR11439">
    <property type="entry name" value="GAG-POL-RELATED RETROTRANSPOSON"/>
    <property type="match status" value="1"/>
</dbReference>
<evidence type="ECO:0000259" key="2">
    <source>
        <dbReference type="Pfam" id="PF07727"/>
    </source>
</evidence>
<name>A0A2Z6MVQ2_TRISU</name>
<evidence type="ECO:0000313" key="5">
    <source>
        <dbReference type="Proteomes" id="UP000242715"/>
    </source>
</evidence>
<dbReference type="EMBL" id="DF973263">
    <property type="protein sequence ID" value="GAU23069.1"/>
    <property type="molecule type" value="Genomic_DNA"/>
</dbReference>
<feature type="compositionally biased region" description="Low complexity" evidence="1">
    <location>
        <begin position="215"/>
        <end position="224"/>
    </location>
</feature>
<dbReference type="PANTHER" id="PTHR11439:SF494">
    <property type="entry name" value="CYSTEINE-RICH RLK (RECEPTOR-LIKE PROTEIN KINASE) 8"/>
    <property type="match status" value="1"/>
</dbReference>
<proteinExistence type="predicted"/>
<reference evidence="5" key="1">
    <citation type="journal article" date="2017" name="Front. Plant Sci.">
        <title>Climate Clever Clovers: New Paradigm to Reduce the Environmental Footprint of Ruminants by Breeding Low Methanogenic Forages Utilizing Haplotype Variation.</title>
        <authorList>
            <person name="Kaur P."/>
            <person name="Appels R."/>
            <person name="Bayer P.E."/>
            <person name="Keeble-Gagnere G."/>
            <person name="Wang J."/>
            <person name="Hirakawa H."/>
            <person name="Shirasawa K."/>
            <person name="Vercoe P."/>
            <person name="Stefanova K."/>
            <person name="Durmic Z."/>
            <person name="Nichols P."/>
            <person name="Revell C."/>
            <person name="Isobe S.N."/>
            <person name="Edwards D."/>
            <person name="Erskine W."/>
        </authorList>
    </citation>
    <scope>NUCLEOTIDE SEQUENCE [LARGE SCALE GENOMIC DNA]</scope>
    <source>
        <strain evidence="5">cv. Daliak</strain>
    </source>
</reference>
<evidence type="ECO:0008006" key="6">
    <source>
        <dbReference type="Google" id="ProtNLM"/>
    </source>
</evidence>
<feature type="region of interest" description="Disordered" evidence="1">
    <location>
        <begin position="215"/>
        <end position="256"/>
    </location>
</feature>
<dbReference type="Pfam" id="PF07727">
    <property type="entry name" value="RVT_2"/>
    <property type="match status" value="1"/>
</dbReference>
<evidence type="ECO:0000256" key="1">
    <source>
        <dbReference type="SAM" id="MobiDB-lite"/>
    </source>
</evidence>
<feature type="domain" description="Retrotransposon Copia-like N-terminal" evidence="3">
    <location>
        <begin position="28"/>
        <end position="74"/>
    </location>
</feature>
<gene>
    <name evidence="4" type="ORF">TSUD_183680</name>
</gene>
<dbReference type="InterPro" id="IPR013103">
    <property type="entry name" value="RVT_2"/>
</dbReference>